<sequence>MVPASTMTSTNWPHSLLSDTSQLVLATRPGTNIHPFSSSKNAVIQANQKFTPGERPECYPLALRLHHAEFTQNSFYVRDSQDRSPCLLLSAPTRRRASVSSTMAAGSIGSTNWRSQ</sequence>
<protein>
    <submittedName>
        <fullName evidence="1">Uncharacterized protein</fullName>
    </submittedName>
</protein>
<gene>
    <name evidence="1" type="ORF">R3P38DRAFT_224605</name>
</gene>
<comment type="caution">
    <text evidence="1">The sequence shown here is derived from an EMBL/GenBank/DDBJ whole genome shotgun (WGS) entry which is preliminary data.</text>
</comment>
<dbReference type="Proteomes" id="UP001362999">
    <property type="component" value="Unassembled WGS sequence"/>
</dbReference>
<organism evidence="1 2">
    <name type="scientific">Favolaschia claudopus</name>
    <dbReference type="NCBI Taxonomy" id="2862362"/>
    <lineage>
        <taxon>Eukaryota</taxon>
        <taxon>Fungi</taxon>
        <taxon>Dikarya</taxon>
        <taxon>Basidiomycota</taxon>
        <taxon>Agaricomycotina</taxon>
        <taxon>Agaricomycetes</taxon>
        <taxon>Agaricomycetidae</taxon>
        <taxon>Agaricales</taxon>
        <taxon>Marasmiineae</taxon>
        <taxon>Mycenaceae</taxon>
        <taxon>Favolaschia</taxon>
    </lineage>
</organism>
<name>A0AAV9ZTK9_9AGAR</name>
<keyword evidence="2" id="KW-1185">Reference proteome</keyword>
<dbReference type="EMBL" id="JAWWNJ010000113">
    <property type="protein sequence ID" value="KAK6992131.1"/>
    <property type="molecule type" value="Genomic_DNA"/>
</dbReference>
<dbReference type="AlphaFoldDB" id="A0AAV9ZTK9"/>
<evidence type="ECO:0000313" key="1">
    <source>
        <dbReference type="EMBL" id="KAK6992131.1"/>
    </source>
</evidence>
<evidence type="ECO:0000313" key="2">
    <source>
        <dbReference type="Proteomes" id="UP001362999"/>
    </source>
</evidence>
<accession>A0AAV9ZTK9</accession>
<reference evidence="1 2" key="1">
    <citation type="journal article" date="2024" name="J Genomics">
        <title>Draft genome sequencing and assembly of Favolaschia claudopus CIRM-BRFM 2984 isolated from oak limbs.</title>
        <authorList>
            <person name="Navarro D."/>
            <person name="Drula E."/>
            <person name="Chaduli D."/>
            <person name="Cazenave R."/>
            <person name="Ahrendt S."/>
            <person name="Wang J."/>
            <person name="Lipzen A."/>
            <person name="Daum C."/>
            <person name="Barry K."/>
            <person name="Grigoriev I.V."/>
            <person name="Favel A."/>
            <person name="Rosso M.N."/>
            <person name="Martin F."/>
        </authorList>
    </citation>
    <scope>NUCLEOTIDE SEQUENCE [LARGE SCALE GENOMIC DNA]</scope>
    <source>
        <strain evidence="1 2">CIRM-BRFM 2984</strain>
    </source>
</reference>
<proteinExistence type="predicted"/>